<feature type="transmembrane region" description="Helical" evidence="2">
    <location>
        <begin position="100"/>
        <end position="117"/>
    </location>
</feature>
<keyword evidence="2" id="KW-1133">Transmembrane helix</keyword>
<dbReference type="RefSeq" id="WP_183938245.1">
    <property type="nucleotide sequence ID" value="NZ_JACHBI010000005.1"/>
</dbReference>
<keyword evidence="2" id="KW-0812">Transmembrane</keyword>
<dbReference type="AlphaFoldDB" id="A0A7W9D1Z7"/>
<keyword evidence="4" id="KW-1185">Reference proteome</keyword>
<name>A0A7W9D1Z7_9HYPH</name>
<reference evidence="3 4" key="1">
    <citation type="submission" date="2020-08" db="EMBL/GenBank/DDBJ databases">
        <title>Genomic Encyclopedia of Type Strains, Phase IV (KMG-V): Genome sequencing to study the core and pangenomes of soil and plant-associated prokaryotes.</title>
        <authorList>
            <person name="Whitman W."/>
        </authorList>
    </citation>
    <scope>NUCLEOTIDE SEQUENCE [LARGE SCALE GENOMIC DNA]</scope>
    <source>
        <strain evidence="3 4">SEMIA 4064</strain>
    </source>
</reference>
<accession>A0A7W9D1Z7</accession>
<sequence>MVKTREMKTHDAASAGADIRTQQALDQAAGGAGEIDTRTPGVETLEVNFTYSEPGSDDSRSTDTPDCDRQREQALDAAAGRIAAAVRASRPRESRSMRNVAMLAIGGLAGFLLHGVITGR</sequence>
<comment type="caution">
    <text evidence="3">The sequence shown here is derived from an EMBL/GenBank/DDBJ whole genome shotgun (WGS) entry which is preliminary data.</text>
</comment>
<protein>
    <submittedName>
        <fullName evidence="3">Uncharacterized protein</fullName>
    </submittedName>
</protein>
<organism evidence="3 4">
    <name type="scientific">Rhizobium paranaense</name>
    <dbReference type="NCBI Taxonomy" id="1650438"/>
    <lineage>
        <taxon>Bacteria</taxon>
        <taxon>Pseudomonadati</taxon>
        <taxon>Pseudomonadota</taxon>
        <taxon>Alphaproteobacteria</taxon>
        <taxon>Hyphomicrobiales</taxon>
        <taxon>Rhizobiaceae</taxon>
        <taxon>Rhizobium/Agrobacterium group</taxon>
        <taxon>Rhizobium</taxon>
    </lineage>
</organism>
<proteinExistence type="predicted"/>
<evidence type="ECO:0000313" key="3">
    <source>
        <dbReference type="EMBL" id="MBB5574565.1"/>
    </source>
</evidence>
<dbReference type="Proteomes" id="UP000549882">
    <property type="component" value="Unassembled WGS sequence"/>
</dbReference>
<feature type="region of interest" description="Disordered" evidence="1">
    <location>
        <begin position="1"/>
        <end position="43"/>
    </location>
</feature>
<feature type="compositionally biased region" description="Basic and acidic residues" evidence="1">
    <location>
        <begin position="57"/>
        <end position="68"/>
    </location>
</feature>
<evidence type="ECO:0000256" key="1">
    <source>
        <dbReference type="SAM" id="MobiDB-lite"/>
    </source>
</evidence>
<feature type="region of interest" description="Disordered" evidence="1">
    <location>
        <begin position="49"/>
        <end position="68"/>
    </location>
</feature>
<dbReference type="EMBL" id="JACHBI010000005">
    <property type="protein sequence ID" value="MBB5574565.1"/>
    <property type="molecule type" value="Genomic_DNA"/>
</dbReference>
<feature type="compositionally biased region" description="Basic and acidic residues" evidence="1">
    <location>
        <begin position="1"/>
        <end position="11"/>
    </location>
</feature>
<gene>
    <name evidence="3" type="ORF">GGD50_003192</name>
</gene>
<keyword evidence="2" id="KW-0472">Membrane</keyword>
<evidence type="ECO:0000313" key="4">
    <source>
        <dbReference type="Proteomes" id="UP000549882"/>
    </source>
</evidence>
<evidence type="ECO:0000256" key="2">
    <source>
        <dbReference type="SAM" id="Phobius"/>
    </source>
</evidence>